<evidence type="ECO:0000313" key="1">
    <source>
        <dbReference type="EMBL" id="JAH86325.1"/>
    </source>
</evidence>
<reference evidence="1" key="1">
    <citation type="submission" date="2014-11" db="EMBL/GenBank/DDBJ databases">
        <authorList>
            <person name="Amaro Gonzalez C."/>
        </authorList>
    </citation>
    <scope>NUCLEOTIDE SEQUENCE</scope>
</reference>
<dbReference type="AlphaFoldDB" id="A0A0E9W9U6"/>
<name>A0A0E9W9U6_ANGAN</name>
<proteinExistence type="predicted"/>
<protein>
    <submittedName>
        <fullName evidence="1">Uncharacterized protein</fullName>
    </submittedName>
</protein>
<sequence>MFNFNVSVHEAKTSTDPTHKNRLSLRHPSVSAIPTCLAGGHRHLSFKMNGALRTVWLHRYPCGFLYCNIAILQLYLKCICNIQNHLINSLYSRTN</sequence>
<organism evidence="1">
    <name type="scientific">Anguilla anguilla</name>
    <name type="common">European freshwater eel</name>
    <name type="synonym">Muraena anguilla</name>
    <dbReference type="NCBI Taxonomy" id="7936"/>
    <lineage>
        <taxon>Eukaryota</taxon>
        <taxon>Metazoa</taxon>
        <taxon>Chordata</taxon>
        <taxon>Craniata</taxon>
        <taxon>Vertebrata</taxon>
        <taxon>Euteleostomi</taxon>
        <taxon>Actinopterygii</taxon>
        <taxon>Neopterygii</taxon>
        <taxon>Teleostei</taxon>
        <taxon>Anguilliformes</taxon>
        <taxon>Anguillidae</taxon>
        <taxon>Anguilla</taxon>
    </lineage>
</organism>
<dbReference type="EMBL" id="GBXM01022252">
    <property type="protein sequence ID" value="JAH86325.1"/>
    <property type="molecule type" value="Transcribed_RNA"/>
</dbReference>
<reference evidence="1" key="2">
    <citation type="journal article" date="2015" name="Fish Shellfish Immunol.">
        <title>Early steps in the European eel (Anguilla anguilla)-Vibrio vulnificus interaction in the gills: Role of the RtxA13 toxin.</title>
        <authorList>
            <person name="Callol A."/>
            <person name="Pajuelo D."/>
            <person name="Ebbesson L."/>
            <person name="Teles M."/>
            <person name="MacKenzie S."/>
            <person name="Amaro C."/>
        </authorList>
    </citation>
    <scope>NUCLEOTIDE SEQUENCE</scope>
</reference>
<accession>A0A0E9W9U6</accession>